<evidence type="ECO:0000256" key="10">
    <source>
        <dbReference type="SAM" id="MobiDB-lite"/>
    </source>
</evidence>
<feature type="compositionally biased region" description="Low complexity" evidence="10">
    <location>
        <begin position="40"/>
        <end position="66"/>
    </location>
</feature>
<evidence type="ECO:0000256" key="9">
    <source>
        <dbReference type="PROSITE-ProRule" id="PRU00134"/>
    </source>
</evidence>
<feature type="region of interest" description="Disordered" evidence="10">
    <location>
        <begin position="1"/>
        <end position="75"/>
    </location>
</feature>
<keyword evidence="6" id="KW-0418">Kinase</keyword>
<dbReference type="OrthoDB" id="301415at2759"/>
<feature type="region of interest" description="Disordered" evidence="10">
    <location>
        <begin position="530"/>
        <end position="552"/>
    </location>
</feature>
<evidence type="ECO:0000256" key="2">
    <source>
        <dbReference type="ARBA" id="ARBA00022679"/>
    </source>
</evidence>
<keyword evidence="2" id="KW-0808">Transferase</keyword>
<feature type="compositionally biased region" description="Basic and acidic residues" evidence="10">
    <location>
        <begin position="1169"/>
        <end position="1179"/>
    </location>
</feature>
<dbReference type="GO" id="GO:0005524">
    <property type="term" value="F:ATP binding"/>
    <property type="evidence" value="ECO:0007669"/>
    <property type="project" value="UniProtKB-KW"/>
</dbReference>
<keyword evidence="15" id="KW-1185">Reference proteome</keyword>
<gene>
    <name evidence="14" type="ORF">PECAL_2P20940</name>
</gene>
<protein>
    <recommendedName>
        <fullName evidence="16">Alpha-type protein kinase domain-containing protein</fullName>
    </recommendedName>
</protein>
<dbReference type="SUPFAM" id="SSF144232">
    <property type="entry name" value="HIT/MYND zinc finger-like"/>
    <property type="match status" value="1"/>
</dbReference>
<dbReference type="InterPro" id="IPR004166">
    <property type="entry name" value="a-kinase_dom"/>
</dbReference>
<sequence>MAPPRRGGRGAAKPAQRTHAAPNGRAAAPTPPAAGGGRGAARPAQARPAPAGFRVVTPAPARRAVVTPPPRDPEPIAQYVRNIEQDNEERLECKICLDAPRAVRFQKCGHCCVCTDCYNELLQLAPEHRKCPLCNVHIGDAHSVLKTQAALQTFMASRTRGTNRQQRRAAEQRKDKAQRVRKLSHAEEKKALQRGRRTQLADGATLLEYKGLYAILEGGQRATPFVKPPPVLPAAAPPAPPRPPAPRSAAAADLLLRAAVGAAPAYAPPPRPVPVPPPQRWAGPPLAAHYVVIVDHSGSMNAKDCLDDCGGKITRLEAAYDTLLNSYVKETRENAPDGKDIVVSLVTMSTKAECVFERYRLDLAEDAIGNHARVAYAHDHGNYLPALAEVERLFSQPIDAEGSHALGVVLLTDGKPSDTVTDPRFVSPALRGYDRIIAQLSWLLRDLEQKVDERFPRFACNLLGIGASRAEFKILDDVNADIKRGSVDHSALDSSLLSSTMTSMATTMMSSVLETSVCAGRAKRTVRKVAQESADAAAASSPRRPTEATDPFDAALPFLTPAQRRNFVDNDVTLDCLALLHDEDLDDLLEGDDGAKSSFRMRYPDPAAAERGPSVEEAAEMARREVERLRAEEEAREDARTSSLGEKLDVKDPHWLISEPVTGATLWNGERLAWRDFDAPRILAKRRKYFSDGAERLAYRGALVEPNTATILEDVVFKESKFEEDHVVVKQEDESDDSDDDDDEEGFLARMTAARSGGLAAKHREKRDVKENAHSAYHITFCKAQFEAGQLAVEFNAATERWGRLPRVTFVTSSVYKFTTGVQGELETTRVLGEPRLRGEYKKFTNNAGKSADFPGSDMDCGPVVEPKQRAQPQQGLSGLGAIGEEDEEDESDDEPEHLTAGEVPQAFSHFSYEYSSGARMVCDLQGCFDRERGFELTDPCMLSKVGRSESGYGRTDRGLHGLVDFFRTHKCTPLCKALGLTDARVREQELVVEEALRKKEEREAGRAAAERAAEAEREKRRQAKEAKRERRAAEKLQEKKVEEDIAAAAAEARGLRARAARAVSGAVKGAAKGVAAAAGGAANLMAPAVQRAQMLLNGSAEELEDAAAEAGYPRSAAGVVRYKQSLRDKVKAEERRLERKAEEVEKERRRKERQKARKAADAAAAAATDEHKDEEKEKKRVRPQPPAAAFENSDEDSDDSDDDEGFFARMTGRGAKAAPAKAAQAEQAAIARGRMAIGTEHPMFPDNCGRCGAPNASKICGRCRAMHYCSAACQRADWAQHKGDCFNAELIVRPRA</sequence>
<dbReference type="Gene3D" id="6.10.140.2220">
    <property type="match status" value="1"/>
</dbReference>
<evidence type="ECO:0000313" key="14">
    <source>
        <dbReference type="EMBL" id="CAH0368989.1"/>
    </source>
</evidence>
<feature type="domain" description="Alpha-type protein kinase" evidence="13">
    <location>
        <begin position="659"/>
        <end position="984"/>
    </location>
</feature>
<dbReference type="SUPFAM" id="SSF56112">
    <property type="entry name" value="Protein kinase-like (PK-like)"/>
    <property type="match status" value="1"/>
</dbReference>
<dbReference type="PANTHER" id="PTHR45992:SF11">
    <property type="entry name" value="ALPHA-TYPE PROTEIN KINASE DOMAIN-CONTAINING PROTEIN"/>
    <property type="match status" value="1"/>
</dbReference>
<dbReference type="PROSITE" id="PS01360">
    <property type="entry name" value="ZF_MYND_1"/>
    <property type="match status" value="1"/>
</dbReference>
<dbReference type="Gene3D" id="3.40.50.410">
    <property type="entry name" value="von Willebrand factor, type A domain"/>
    <property type="match status" value="1"/>
</dbReference>
<feature type="domain" description="MYND-type" evidence="12">
    <location>
        <begin position="1249"/>
        <end position="1286"/>
    </location>
</feature>
<evidence type="ECO:0000259" key="13">
    <source>
        <dbReference type="PROSITE" id="PS51158"/>
    </source>
</evidence>
<reference evidence="14" key="1">
    <citation type="submission" date="2021-11" db="EMBL/GenBank/DDBJ databases">
        <authorList>
            <consortium name="Genoscope - CEA"/>
            <person name="William W."/>
        </authorList>
    </citation>
    <scope>NUCLEOTIDE SEQUENCE</scope>
</reference>
<evidence type="ECO:0000256" key="1">
    <source>
        <dbReference type="ARBA" id="ARBA00022527"/>
    </source>
</evidence>
<dbReference type="SUPFAM" id="SSF53300">
    <property type="entry name" value="vWA-like"/>
    <property type="match status" value="1"/>
</dbReference>
<feature type="region of interest" description="Disordered" evidence="10">
    <location>
        <begin position="158"/>
        <end position="197"/>
    </location>
</feature>
<dbReference type="InterPro" id="IPR013083">
    <property type="entry name" value="Znf_RING/FYVE/PHD"/>
</dbReference>
<dbReference type="Pfam" id="PF13920">
    <property type="entry name" value="zf-C3HC4_3"/>
    <property type="match status" value="1"/>
</dbReference>
<evidence type="ECO:0000256" key="4">
    <source>
        <dbReference type="ARBA" id="ARBA00022741"/>
    </source>
</evidence>
<dbReference type="InterPro" id="IPR011009">
    <property type="entry name" value="Kinase-like_dom_sf"/>
</dbReference>
<dbReference type="InterPro" id="IPR051852">
    <property type="entry name" value="Alpha-type_PK"/>
</dbReference>
<dbReference type="PANTHER" id="PTHR45992">
    <property type="entry name" value="EUKARYOTIC ELONGATION FACTOR 2 KINASE-RELATED"/>
    <property type="match status" value="1"/>
</dbReference>
<keyword evidence="3" id="KW-0479">Metal-binding</keyword>
<dbReference type="InterPro" id="IPR001841">
    <property type="entry name" value="Znf_RING"/>
</dbReference>
<dbReference type="Gene3D" id="3.30.40.10">
    <property type="entry name" value="Zinc/RING finger domain, C3HC4 (zinc finger)"/>
    <property type="match status" value="1"/>
</dbReference>
<organism evidence="14 15">
    <name type="scientific">Pelagomonas calceolata</name>
    <dbReference type="NCBI Taxonomy" id="35677"/>
    <lineage>
        <taxon>Eukaryota</taxon>
        <taxon>Sar</taxon>
        <taxon>Stramenopiles</taxon>
        <taxon>Ochrophyta</taxon>
        <taxon>Pelagophyceae</taxon>
        <taxon>Pelagomonadales</taxon>
        <taxon>Pelagomonadaceae</taxon>
        <taxon>Pelagomonas</taxon>
    </lineage>
</organism>
<dbReference type="PROSITE" id="PS50865">
    <property type="entry name" value="ZF_MYND_2"/>
    <property type="match status" value="1"/>
</dbReference>
<proteinExistence type="predicted"/>
<evidence type="ECO:0008006" key="16">
    <source>
        <dbReference type="Google" id="ProtNLM"/>
    </source>
</evidence>
<feature type="region of interest" description="Disordered" evidence="10">
    <location>
        <begin position="596"/>
        <end position="617"/>
    </location>
</feature>
<dbReference type="Pfam" id="PF02816">
    <property type="entry name" value="Alpha_kinase"/>
    <property type="match status" value="2"/>
</dbReference>
<dbReference type="InterPro" id="IPR036465">
    <property type="entry name" value="vWFA_dom_sf"/>
</dbReference>
<feature type="region of interest" description="Disordered" evidence="10">
    <location>
        <begin position="1125"/>
        <end position="1208"/>
    </location>
</feature>
<dbReference type="CDD" id="cd00198">
    <property type="entry name" value="vWFA"/>
    <property type="match status" value="1"/>
</dbReference>
<evidence type="ECO:0000313" key="15">
    <source>
        <dbReference type="Proteomes" id="UP000789595"/>
    </source>
</evidence>
<dbReference type="InterPro" id="IPR002893">
    <property type="entry name" value="Znf_MYND"/>
</dbReference>
<dbReference type="PROSITE" id="PS50089">
    <property type="entry name" value="ZF_RING_2"/>
    <property type="match status" value="1"/>
</dbReference>
<feature type="region of interest" description="Disordered" evidence="10">
    <location>
        <begin position="1002"/>
        <end position="1040"/>
    </location>
</feature>
<evidence type="ECO:0000256" key="5">
    <source>
        <dbReference type="ARBA" id="ARBA00022771"/>
    </source>
</evidence>
<keyword evidence="4" id="KW-0547">Nucleotide-binding</keyword>
<dbReference type="Pfam" id="PF01753">
    <property type="entry name" value="zf-MYND"/>
    <property type="match status" value="1"/>
</dbReference>
<evidence type="ECO:0000259" key="12">
    <source>
        <dbReference type="PROSITE" id="PS50865"/>
    </source>
</evidence>
<accession>A0A8J2SM14</accession>
<dbReference type="SMART" id="SM00811">
    <property type="entry name" value="Alpha_kinase"/>
    <property type="match status" value="1"/>
</dbReference>
<dbReference type="EMBL" id="CAKKNE010000002">
    <property type="protein sequence ID" value="CAH0368989.1"/>
    <property type="molecule type" value="Genomic_DNA"/>
</dbReference>
<keyword evidence="5 9" id="KW-0863">Zinc-finger</keyword>
<evidence type="ECO:0000256" key="3">
    <source>
        <dbReference type="ARBA" id="ARBA00022723"/>
    </source>
</evidence>
<keyword evidence="8" id="KW-0067">ATP-binding</keyword>
<dbReference type="Proteomes" id="UP000789595">
    <property type="component" value="Unassembled WGS sequence"/>
</dbReference>
<dbReference type="SUPFAM" id="SSF57850">
    <property type="entry name" value="RING/U-box"/>
    <property type="match status" value="1"/>
</dbReference>
<evidence type="ECO:0000259" key="11">
    <source>
        <dbReference type="PROSITE" id="PS50089"/>
    </source>
</evidence>
<name>A0A8J2SM14_9STRA</name>
<feature type="compositionally biased region" description="Basic and acidic residues" evidence="10">
    <location>
        <begin position="1126"/>
        <end position="1148"/>
    </location>
</feature>
<feature type="compositionally biased region" description="Basic residues" evidence="10">
    <location>
        <begin position="1149"/>
        <end position="1158"/>
    </location>
</feature>
<evidence type="ECO:0000256" key="6">
    <source>
        <dbReference type="ARBA" id="ARBA00022777"/>
    </source>
</evidence>
<dbReference type="GO" id="GO:0008270">
    <property type="term" value="F:zinc ion binding"/>
    <property type="evidence" value="ECO:0007669"/>
    <property type="project" value="UniProtKB-KW"/>
</dbReference>
<keyword evidence="7" id="KW-0862">Zinc</keyword>
<feature type="domain" description="RING-type" evidence="11">
    <location>
        <begin position="93"/>
        <end position="135"/>
    </location>
</feature>
<dbReference type="PROSITE" id="PS51158">
    <property type="entry name" value="ALPHA_KINASE"/>
    <property type="match status" value="1"/>
</dbReference>
<evidence type="ECO:0000256" key="7">
    <source>
        <dbReference type="ARBA" id="ARBA00022833"/>
    </source>
</evidence>
<feature type="compositionally biased region" description="Acidic residues" evidence="10">
    <location>
        <begin position="1193"/>
        <end position="1206"/>
    </location>
</feature>
<dbReference type="Gene3D" id="3.20.200.10">
    <property type="entry name" value="MHCK/EF2 kinase"/>
    <property type="match status" value="1"/>
</dbReference>
<keyword evidence="1" id="KW-0723">Serine/threonine-protein kinase</keyword>
<dbReference type="GO" id="GO:0004674">
    <property type="term" value="F:protein serine/threonine kinase activity"/>
    <property type="evidence" value="ECO:0007669"/>
    <property type="project" value="UniProtKB-KW"/>
</dbReference>
<evidence type="ECO:0000256" key="8">
    <source>
        <dbReference type="ARBA" id="ARBA00022840"/>
    </source>
</evidence>
<comment type="caution">
    <text evidence="14">The sequence shown here is derived from an EMBL/GenBank/DDBJ whole genome shotgun (WGS) entry which is preliminary data.</text>
</comment>
<feature type="compositionally biased region" description="Basic and acidic residues" evidence="10">
    <location>
        <begin position="168"/>
        <end position="191"/>
    </location>
</feature>